<feature type="transmembrane region" description="Helical" evidence="9">
    <location>
        <begin position="48"/>
        <end position="69"/>
    </location>
</feature>
<evidence type="ECO:0000256" key="6">
    <source>
        <dbReference type="ARBA" id="ARBA00022692"/>
    </source>
</evidence>
<feature type="transmembrane region" description="Helical" evidence="9">
    <location>
        <begin position="342"/>
        <end position="361"/>
    </location>
</feature>
<dbReference type="AlphaFoldDB" id="E8U5S2"/>
<sequence precursor="true">MTSTSLVALRGLPDFTRLSVAVFALGLATSFAGPYISLFGRQAAHMTPLALGVFMTLMSLSSIMISTQLGRWSDRRASRRPTVLLALLAAATGYALLANTTAYLPLVLIACVFLGTGAAAFPQLFAFARAQISSAPASTAEHGLTTLRSVFSLAWVVGPVVSAAVLTRTNFTALFLTTGACFLLGALLVGTTRTRAHAKPVAPSATVTGDAAPAPRTMRLIALSFVLYGTAMAMGSIMLPLHVTETLHGTPGQVGFLVGLCALLEIPVMLSFVLLPRRFSYERLILFAFALFAVYFVLVATAPGVGLLIVAQAVRAVVLAITASLGMAYFQQLMPNRIGTATTLFANTTSAGSMIAGVVSGACAQVFGYQAVFVLCAALSAAAFALLLALTRRAR</sequence>
<keyword evidence="6 9" id="KW-0812">Transmembrane</keyword>
<evidence type="ECO:0000256" key="2">
    <source>
        <dbReference type="ARBA" id="ARBA00006523"/>
    </source>
</evidence>
<dbReference type="HOGENOM" id="CLU_055598_3_0_0"/>
<evidence type="ECO:0000256" key="7">
    <source>
        <dbReference type="ARBA" id="ARBA00022989"/>
    </source>
</evidence>
<feature type="transmembrane region" description="Helical" evidence="9">
    <location>
        <begin position="103"/>
        <end position="125"/>
    </location>
</feature>
<dbReference type="Proteomes" id="UP000008635">
    <property type="component" value="Chromosome"/>
</dbReference>
<proteinExistence type="inferred from homology"/>
<evidence type="ECO:0000256" key="8">
    <source>
        <dbReference type="ARBA" id="ARBA00023136"/>
    </source>
</evidence>
<comment type="subcellular location">
    <subcellularLocation>
        <location evidence="1">Cell membrane</location>
        <topology evidence="1">Multi-pass membrane protein</topology>
    </subcellularLocation>
</comment>
<dbReference type="InterPro" id="IPR036259">
    <property type="entry name" value="MFS_trans_sf"/>
</dbReference>
<evidence type="ECO:0000313" key="11">
    <source>
        <dbReference type="EMBL" id="ADV66411.1"/>
    </source>
</evidence>
<dbReference type="Pfam" id="PF07690">
    <property type="entry name" value="MFS_1"/>
    <property type="match status" value="2"/>
</dbReference>
<feature type="transmembrane region" description="Helical" evidence="9">
    <location>
        <begin position="220"/>
        <end position="242"/>
    </location>
</feature>
<dbReference type="CDD" id="cd17471">
    <property type="entry name" value="MFS_Set"/>
    <property type="match status" value="1"/>
</dbReference>
<gene>
    <name evidence="11" type="ordered locus">Deima_0755</name>
</gene>
<evidence type="ECO:0000256" key="4">
    <source>
        <dbReference type="ARBA" id="ARBA00022475"/>
    </source>
</evidence>
<accession>E8U5S2</accession>
<dbReference type="PANTHER" id="PTHR23535">
    <property type="entry name" value="SUGAR EFFLUX TRANSPORTER A-RELATED"/>
    <property type="match status" value="1"/>
</dbReference>
<dbReference type="OrthoDB" id="7337792at2"/>
<dbReference type="EMBL" id="CP002454">
    <property type="protein sequence ID" value="ADV66411.1"/>
    <property type="molecule type" value="Genomic_DNA"/>
</dbReference>
<dbReference type="InterPro" id="IPR011701">
    <property type="entry name" value="MFS"/>
</dbReference>
<keyword evidence="8 9" id="KW-0472">Membrane</keyword>
<keyword evidence="3" id="KW-0813">Transport</keyword>
<dbReference type="GO" id="GO:0005886">
    <property type="term" value="C:plasma membrane"/>
    <property type="evidence" value="ECO:0007669"/>
    <property type="project" value="UniProtKB-SubCell"/>
</dbReference>
<comment type="similarity">
    <text evidence="2">Belongs to the major facilitator superfamily. Set transporter family.</text>
</comment>
<dbReference type="InterPro" id="IPR001958">
    <property type="entry name" value="Tet-R_TetA/multi-R_MdtG-like"/>
</dbReference>
<feature type="transmembrane region" description="Helical" evidence="9">
    <location>
        <begin position="284"/>
        <end position="302"/>
    </location>
</feature>
<keyword evidence="12" id="KW-1185">Reference proteome</keyword>
<dbReference type="PANTHER" id="PTHR23535:SF2">
    <property type="entry name" value="SUGAR EFFLUX TRANSPORTER A-RELATED"/>
    <property type="match status" value="1"/>
</dbReference>
<protein>
    <submittedName>
        <fullName evidence="11">Major facilitator superfamily MFS_1</fullName>
    </submittedName>
</protein>
<feature type="transmembrane region" description="Helical" evidence="9">
    <location>
        <begin position="171"/>
        <end position="190"/>
    </location>
</feature>
<feature type="transmembrane region" description="Helical" evidence="9">
    <location>
        <begin position="146"/>
        <end position="165"/>
    </location>
</feature>
<dbReference type="Gene3D" id="1.20.1250.20">
    <property type="entry name" value="MFS general substrate transporter like domains"/>
    <property type="match status" value="2"/>
</dbReference>
<feature type="domain" description="Major facilitator superfamily (MFS) profile" evidence="10">
    <location>
        <begin position="1"/>
        <end position="197"/>
    </location>
</feature>
<dbReference type="eggNOG" id="COG2814">
    <property type="taxonomic scope" value="Bacteria"/>
</dbReference>
<feature type="transmembrane region" description="Helical" evidence="9">
    <location>
        <begin position="81"/>
        <end position="97"/>
    </location>
</feature>
<evidence type="ECO:0000313" key="12">
    <source>
        <dbReference type="Proteomes" id="UP000008635"/>
    </source>
</evidence>
<reference evidence="11 12" key="1">
    <citation type="journal article" date="2011" name="Stand. Genomic Sci.">
        <title>Complete genome sequence of Deinococcus maricopensis type strain (LB-34).</title>
        <authorList>
            <person name="Pukall R."/>
            <person name="Zeytun A."/>
            <person name="Lucas S."/>
            <person name="Lapidus A."/>
            <person name="Hammon N."/>
            <person name="Deshpande S."/>
            <person name="Nolan M."/>
            <person name="Cheng J.F."/>
            <person name="Pitluck S."/>
            <person name="Liolios K."/>
            <person name="Pagani I."/>
            <person name="Mikhailova N."/>
            <person name="Ivanova N."/>
            <person name="Mavromatis K."/>
            <person name="Pati A."/>
            <person name="Tapia R."/>
            <person name="Han C."/>
            <person name="Goodwin L."/>
            <person name="Chen A."/>
            <person name="Palaniappan K."/>
            <person name="Land M."/>
            <person name="Hauser L."/>
            <person name="Chang Y.J."/>
            <person name="Jeffries C.D."/>
            <person name="Brambilla E.M."/>
            <person name="Rohde M."/>
            <person name="Goker M."/>
            <person name="Detter J.C."/>
            <person name="Woyke T."/>
            <person name="Bristow J."/>
            <person name="Eisen J.A."/>
            <person name="Markowitz V."/>
            <person name="Hugenholtz P."/>
            <person name="Kyrpides N.C."/>
            <person name="Klenk H.P."/>
        </authorList>
    </citation>
    <scope>NUCLEOTIDE SEQUENCE [LARGE SCALE GENOMIC DNA]</scope>
    <source>
        <strain evidence="12">DSM 21211 / LMG 22137 / NRRL B-23946 / LB-34</strain>
    </source>
</reference>
<keyword evidence="5" id="KW-0762">Sugar transport</keyword>
<dbReference type="PRINTS" id="PR01035">
    <property type="entry name" value="TCRTETA"/>
</dbReference>
<name>E8U5S2_DEIML</name>
<feature type="transmembrane region" description="Helical" evidence="9">
    <location>
        <begin position="308"/>
        <end position="330"/>
    </location>
</feature>
<evidence type="ECO:0000259" key="10">
    <source>
        <dbReference type="PROSITE" id="PS50850"/>
    </source>
</evidence>
<evidence type="ECO:0000256" key="5">
    <source>
        <dbReference type="ARBA" id="ARBA00022597"/>
    </source>
</evidence>
<evidence type="ECO:0000256" key="3">
    <source>
        <dbReference type="ARBA" id="ARBA00022448"/>
    </source>
</evidence>
<feature type="transmembrane region" description="Helical" evidence="9">
    <location>
        <begin position="254"/>
        <end position="275"/>
    </location>
</feature>
<dbReference type="RefSeq" id="WP_013555916.1">
    <property type="nucleotide sequence ID" value="NC_014958.1"/>
</dbReference>
<evidence type="ECO:0000256" key="9">
    <source>
        <dbReference type="SAM" id="Phobius"/>
    </source>
</evidence>
<keyword evidence="7 9" id="KW-1133">Transmembrane helix</keyword>
<feature type="domain" description="Major facilitator superfamily (MFS) profile" evidence="10">
    <location>
        <begin position="217"/>
        <end position="395"/>
    </location>
</feature>
<dbReference type="InterPro" id="IPR020846">
    <property type="entry name" value="MFS_dom"/>
</dbReference>
<reference evidence="12" key="2">
    <citation type="submission" date="2011-01" db="EMBL/GenBank/DDBJ databases">
        <title>The complete genome of Deinococcus maricopensis DSM 21211.</title>
        <authorList>
            <consortium name="US DOE Joint Genome Institute (JGI-PGF)"/>
            <person name="Lucas S."/>
            <person name="Copeland A."/>
            <person name="Lapidus A."/>
            <person name="Goodwin L."/>
            <person name="Pitluck S."/>
            <person name="Kyrpides N."/>
            <person name="Mavromatis K."/>
            <person name="Pagani I."/>
            <person name="Ivanova N."/>
            <person name="Ovchinnikova G."/>
            <person name="Zeytun A."/>
            <person name="Detter J.C."/>
            <person name="Han C."/>
            <person name="Land M."/>
            <person name="Hauser L."/>
            <person name="Markowitz V."/>
            <person name="Cheng J.-F."/>
            <person name="Hugenholtz P."/>
            <person name="Woyke T."/>
            <person name="Wu D."/>
            <person name="Pukall R."/>
            <person name="Gehrich-Schroeter G."/>
            <person name="Brambilla E."/>
            <person name="Klenk H.-P."/>
            <person name="Eisen J.A."/>
        </authorList>
    </citation>
    <scope>NUCLEOTIDE SEQUENCE [LARGE SCALE GENOMIC DNA]</scope>
    <source>
        <strain evidence="12">DSM 21211 / LMG 22137 / NRRL B-23946 / LB-34</strain>
    </source>
</reference>
<feature type="transmembrane region" description="Helical" evidence="9">
    <location>
        <begin position="367"/>
        <end position="390"/>
    </location>
</feature>
<evidence type="ECO:0000256" key="1">
    <source>
        <dbReference type="ARBA" id="ARBA00004651"/>
    </source>
</evidence>
<organism evidence="11 12">
    <name type="scientific">Deinococcus maricopensis (strain DSM 21211 / LMG 22137 / NRRL B-23946 / LB-34)</name>
    <dbReference type="NCBI Taxonomy" id="709986"/>
    <lineage>
        <taxon>Bacteria</taxon>
        <taxon>Thermotogati</taxon>
        <taxon>Deinococcota</taxon>
        <taxon>Deinococci</taxon>
        <taxon>Deinococcales</taxon>
        <taxon>Deinococcaceae</taxon>
        <taxon>Deinococcus</taxon>
    </lineage>
</organism>
<dbReference type="PROSITE" id="PS50850">
    <property type="entry name" value="MFS"/>
    <property type="match status" value="2"/>
</dbReference>
<keyword evidence="4" id="KW-1003">Cell membrane</keyword>
<dbReference type="STRING" id="709986.Deima_0755"/>
<dbReference type="KEGG" id="dmr:Deima_0755"/>
<dbReference type="SUPFAM" id="SSF103473">
    <property type="entry name" value="MFS general substrate transporter"/>
    <property type="match status" value="2"/>
</dbReference>
<dbReference type="GO" id="GO:0022857">
    <property type="term" value="F:transmembrane transporter activity"/>
    <property type="evidence" value="ECO:0007669"/>
    <property type="project" value="InterPro"/>
</dbReference>